<accession>A0A8D9GKR2</accession>
<dbReference type="Proteomes" id="UP000694005">
    <property type="component" value="Chromosome A03"/>
</dbReference>
<evidence type="ECO:0000256" key="1">
    <source>
        <dbReference type="SAM" id="SignalP"/>
    </source>
</evidence>
<dbReference type="AlphaFoldDB" id="A0A8D9GKR2"/>
<keyword evidence="1" id="KW-0732">Signal</keyword>
<evidence type="ECO:0000313" key="2">
    <source>
        <dbReference type="EMBL" id="CAG7882481.1"/>
    </source>
</evidence>
<protein>
    <recommendedName>
        <fullName evidence="4">Ig-like domain-containing protein</fullName>
    </recommendedName>
</protein>
<feature type="chain" id="PRO_5034078565" description="Ig-like domain-containing protein" evidence="1">
    <location>
        <begin position="24"/>
        <end position="94"/>
    </location>
</feature>
<feature type="signal peptide" evidence="1">
    <location>
        <begin position="1"/>
        <end position="23"/>
    </location>
</feature>
<proteinExistence type="predicted"/>
<name>A0A8D9GKR2_BRACM</name>
<evidence type="ECO:0000313" key="3">
    <source>
        <dbReference type="Proteomes" id="UP000694005"/>
    </source>
</evidence>
<organism evidence="2 3">
    <name type="scientific">Brassica campestris</name>
    <name type="common">Field mustard</name>
    <dbReference type="NCBI Taxonomy" id="3711"/>
    <lineage>
        <taxon>Eukaryota</taxon>
        <taxon>Viridiplantae</taxon>
        <taxon>Streptophyta</taxon>
        <taxon>Embryophyta</taxon>
        <taxon>Tracheophyta</taxon>
        <taxon>Spermatophyta</taxon>
        <taxon>Magnoliopsida</taxon>
        <taxon>eudicotyledons</taxon>
        <taxon>Gunneridae</taxon>
        <taxon>Pentapetalae</taxon>
        <taxon>rosids</taxon>
        <taxon>malvids</taxon>
        <taxon>Brassicales</taxon>
        <taxon>Brassicaceae</taxon>
        <taxon>Brassiceae</taxon>
        <taxon>Brassica</taxon>
    </lineage>
</organism>
<sequence>MVLRRRLINPLSILCLPLPSAFAGGEAFPVLCAIPDHGFEFRVLHWFVNSVYLRRSTFLRWSVGCFVRRSPFLSVQMLSHHCQGSFLCSPVFMC</sequence>
<evidence type="ECO:0008006" key="4">
    <source>
        <dbReference type="Google" id="ProtNLM"/>
    </source>
</evidence>
<gene>
    <name evidence="2" type="ORF">BRAPAZ1V2_A03P38240.2</name>
</gene>
<dbReference type="EMBL" id="LS974619">
    <property type="protein sequence ID" value="CAG7882481.1"/>
    <property type="molecule type" value="Genomic_DNA"/>
</dbReference>
<reference evidence="2 3" key="1">
    <citation type="submission" date="2021-07" db="EMBL/GenBank/DDBJ databases">
        <authorList>
            <consortium name="Genoscope - CEA"/>
            <person name="William W."/>
        </authorList>
    </citation>
    <scope>NUCLEOTIDE SEQUENCE [LARGE SCALE GENOMIC DNA]</scope>
</reference>
<dbReference type="Gramene" id="A03p38240.2_BraZ1">
    <property type="protein sequence ID" value="A03p38240.2_BraZ1.CDS"/>
    <property type="gene ID" value="A03g38240.2_BraZ1"/>
</dbReference>
<feature type="non-terminal residue" evidence="2">
    <location>
        <position position="1"/>
    </location>
</feature>